<evidence type="ECO:0000313" key="2">
    <source>
        <dbReference type="EMBL" id="JAH44196.1"/>
    </source>
</evidence>
<reference evidence="2" key="2">
    <citation type="journal article" date="2015" name="Fish Shellfish Immunol.">
        <title>Early steps in the European eel (Anguilla anguilla)-Vibrio vulnificus interaction in the gills: Role of the RtxA13 toxin.</title>
        <authorList>
            <person name="Callol A."/>
            <person name="Pajuelo D."/>
            <person name="Ebbesson L."/>
            <person name="Teles M."/>
            <person name="MacKenzie S."/>
            <person name="Amaro C."/>
        </authorList>
    </citation>
    <scope>NUCLEOTIDE SEQUENCE</scope>
</reference>
<protein>
    <submittedName>
        <fullName evidence="2">Uncharacterized protein</fullName>
    </submittedName>
</protein>
<dbReference type="AlphaFoldDB" id="A0A0E9SS99"/>
<evidence type="ECO:0000256" key="1">
    <source>
        <dbReference type="SAM" id="MobiDB-lite"/>
    </source>
</evidence>
<feature type="region of interest" description="Disordered" evidence="1">
    <location>
        <begin position="1"/>
        <end position="25"/>
    </location>
</feature>
<name>A0A0E9SS99_ANGAN</name>
<organism evidence="2">
    <name type="scientific">Anguilla anguilla</name>
    <name type="common">European freshwater eel</name>
    <name type="synonym">Muraena anguilla</name>
    <dbReference type="NCBI Taxonomy" id="7936"/>
    <lineage>
        <taxon>Eukaryota</taxon>
        <taxon>Metazoa</taxon>
        <taxon>Chordata</taxon>
        <taxon>Craniata</taxon>
        <taxon>Vertebrata</taxon>
        <taxon>Euteleostomi</taxon>
        <taxon>Actinopterygii</taxon>
        <taxon>Neopterygii</taxon>
        <taxon>Teleostei</taxon>
        <taxon>Anguilliformes</taxon>
        <taxon>Anguillidae</taxon>
        <taxon>Anguilla</taxon>
    </lineage>
</organism>
<proteinExistence type="predicted"/>
<dbReference type="EMBL" id="GBXM01064381">
    <property type="protein sequence ID" value="JAH44196.1"/>
    <property type="molecule type" value="Transcribed_RNA"/>
</dbReference>
<accession>A0A0E9SS99</accession>
<sequence length="25" mass="2928">MHEISTQTKGRLIQDQLSWKRGPCD</sequence>
<reference evidence="2" key="1">
    <citation type="submission" date="2014-11" db="EMBL/GenBank/DDBJ databases">
        <authorList>
            <person name="Amaro Gonzalez C."/>
        </authorList>
    </citation>
    <scope>NUCLEOTIDE SEQUENCE</scope>
</reference>